<keyword evidence="2" id="KW-0997">Cell inner membrane</keyword>
<proteinExistence type="predicted"/>
<dbReference type="PANTHER" id="PTHR35851">
    <property type="entry name" value="CELL DIVISION PROTEIN FTSQ"/>
    <property type="match status" value="1"/>
</dbReference>
<evidence type="ECO:0000259" key="8">
    <source>
        <dbReference type="Pfam" id="PF03799"/>
    </source>
</evidence>
<keyword evidence="3" id="KW-0132">Cell division</keyword>
<keyword evidence="7" id="KW-0472">Membrane</keyword>
<dbReference type="RefSeq" id="WP_156683887.1">
    <property type="nucleotide sequence ID" value="NZ_CABWIB010000001.1"/>
</dbReference>
<gene>
    <name evidence="10" type="ORF">OMES3154_01220</name>
</gene>
<evidence type="ECO:0000256" key="1">
    <source>
        <dbReference type="ARBA" id="ARBA00022475"/>
    </source>
</evidence>
<evidence type="ECO:0000256" key="2">
    <source>
        <dbReference type="ARBA" id="ARBA00022519"/>
    </source>
</evidence>
<evidence type="ECO:0000313" key="10">
    <source>
        <dbReference type="EMBL" id="VWL85933.1"/>
    </source>
</evidence>
<evidence type="ECO:0000256" key="5">
    <source>
        <dbReference type="ARBA" id="ARBA00022989"/>
    </source>
</evidence>
<evidence type="ECO:0000256" key="3">
    <source>
        <dbReference type="ARBA" id="ARBA00022618"/>
    </source>
</evidence>
<name>A0A6I8MEC0_9FUSO</name>
<evidence type="ECO:0000256" key="7">
    <source>
        <dbReference type="SAM" id="Phobius"/>
    </source>
</evidence>
<dbReference type="InterPro" id="IPR026579">
    <property type="entry name" value="FtsQ"/>
</dbReference>
<dbReference type="Pfam" id="PF08478">
    <property type="entry name" value="POTRA_1"/>
    <property type="match status" value="1"/>
</dbReference>
<feature type="domain" description="Cell division protein FtsQ/DivIB C-terminal" evidence="8">
    <location>
        <begin position="104"/>
        <end position="213"/>
    </location>
</feature>
<dbReference type="Gene3D" id="3.10.20.310">
    <property type="entry name" value="membrane protein fhac"/>
    <property type="match status" value="1"/>
</dbReference>
<keyword evidence="6" id="KW-0131">Cell cycle</keyword>
<keyword evidence="11" id="KW-1185">Reference proteome</keyword>
<evidence type="ECO:0000313" key="11">
    <source>
        <dbReference type="Proteomes" id="UP000419017"/>
    </source>
</evidence>
<keyword evidence="1" id="KW-1003">Cell membrane</keyword>
<dbReference type="EMBL" id="CABWIB010000001">
    <property type="protein sequence ID" value="VWL85933.1"/>
    <property type="molecule type" value="Genomic_DNA"/>
</dbReference>
<evidence type="ECO:0000256" key="4">
    <source>
        <dbReference type="ARBA" id="ARBA00022692"/>
    </source>
</evidence>
<dbReference type="Pfam" id="PF03799">
    <property type="entry name" value="FtsQ_DivIB_C"/>
    <property type="match status" value="1"/>
</dbReference>
<feature type="transmembrane region" description="Helical" evidence="7">
    <location>
        <begin position="7"/>
        <end position="24"/>
    </location>
</feature>
<dbReference type="InterPro" id="IPR013685">
    <property type="entry name" value="POTRA_FtsQ_type"/>
</dbReference>
<organism evidence="10 11">
    <name type="scientific">Oceanivirga miroungae</name>
    <dbReference type="NCBI Taxonomy" id="1130046"/>
    <lineage>
        <taxon>Bacteria</taxon>
        <taxon>Fusobacteriati</taxon>
        <taxon>Fusobacteriota</taxon>
        <taxon>Fusobacteriia</taxon>
        <taxon>Fusobacteriales</taxon>
        <taxon>Leptotrichiaceae</taxon>
        <taxon>Oceanivirga</taxon>
    </lineage>
</organism>
<keyword evidence="5 7" id="KW-1133">Transmembrane helix</keyword>
<dbReference type="InterPro" id="IPR005548">
    <property type="entry name" value="Cell_div_FtsQ/DivIB_C"/>
</dbReference>
<dbReference type="GO" id="GO:0090529">
    <property type="term" value="P:cell septum assembly"/>
    <property type="evidence" value="ECO:0007669"/>
    <property type="project" value="InterPro"/>
</dbReference>
<reference evidence="10 11" key="1">
    <citation type="submission" date="2019-10" db="EMBL/GenBank/DDBJ databases">
        <authorList>
            <person name="Blom J."/>
        </authorList>
    </citation>
    <scope>NUCLEOTIDE SEQUENCE [LARGE SCALE GENOMIC DNA]</scope>
    <source>
        <strain evidence="10 11">ES3154-GLU</strain>
    </source>
</reference>
<evidence type="ECO:0000256" key="6">
    <source>
        <dbReference type="ARBA" id="ARBA00023306"/>
    </source>
</evidence>
<feature type="domain" description="POTRA" evidence="9">
    <location>
        <begin position="31"/>
        <end position="97"/>
    </location>
</feature>
<dbReference type="Gene3D" id="3.40.50.11690">
    <property type="entry name" value="Cell division protein FtsQ/DivIB"/>
    <property type="match status" value="1"/>
</dbReference>
<dbReference type="PANTHER" id="PTHR35851:SF1">
    <property type="entry name" value="CELL DIVISION PROTEIN FTSQ"/>
    <property type="match status" value="1"/>
</dbReference>
<protein>
    <submittedName>
        <fullName evidence="10">Polypeptide-transport-associated domain-containing protein</fullName>
    </submittedName>
</protein>
<evidence type="ECO:0000259" key="9">
    <source>
        <dbReference type="Pfam" id="PF08478"/>
    </source>
</evidence>
<dbReference type="Proteomes" id="UP000419017">
    <property type="component" value="Unassembled WGS sequence"/>
</dbReference>
<dbReference type="InterPro" id="IPR045335">
    <property type="entry name" value="FtsQ_C_sf"/>
</dbReference>
<keyword evidence="4 7" id="KW-0812">Transmembrane</keyword>
<accession>A0A6I8MEC0</accession>
<sequence>MNRKKTFLLIISILSIVLFILYLSESSLFYLTKIEIYGNNEIVKEDIIEKIEKFKNEPIAYVNSSMLESSILKDARVQDVDVRKKYPSTLIVTINERKPSAFINLGKLYLIDNNLNVFAYFSETISKDYVIVDSPIDDIDRKNLSKILKVLEKSKLYELSSELKRYEKYYQIILKDGVRVYLDQKISEKKLNNAYIMYEKETKDKNIEYIDLRFNSKIIIK</sequence>
<dbReference type="AlphaFoldDB" id="A0A6I8MEC0"/>